<keyword evidence="7" id="KW-1185">Reference proteome</keyword>
<dbReference type="GO" id="GO:0005829">
    <property type="term" value="C:cytosol"/>
    <property type="evidence" value="ECO:0007669"/>
    <property type="project" value="TreeGrafter"/>
</dbReference>
<dbReference type="GO" id="GO:0003960">
    <property type="term" value="F:quinone reductase (NADPH) activity"/>
    <property type="evidence" value="ECO:0007669"/>
    <property type="project" value="InterPro"/>
</dbReference>
<dbReference type="InterPro" id="IPR011032">
    <property type="entry name" value="GroES-like_sf"/>
</dbReference>
<keyword evidence="2" id="KW-0560">Oxidoreductase</keyword>
<evidence type="ECO:0000259" key="5">
    <source>
        <dbReference type="SMART" id="SM00829"/>
    </source>
</evidence>
<dbReference type="PANTHER" id="PTHR48106:SF13">
    <property type="entry name" value="QUINONE OXIDOREDUCTASE-RELATED"/>
    <property type="match status" value="1"/>
</dbReference>
<evidence type="ECO:0000256" key="3">
    <source>
        <dbReference type="ARBA" id="ARBA00043088"/>
    </source>
</evidence>
<dbReference type="Proteomes" id="UP000754883">
    <property type="component" value="Unassembled WGS sequence"/>
</dbReference>
<proteinExistence type="predicted"/>
<evidence type="ECO:0000256" key="4">
    <source>
        <dbReference type="ARBA" id="ARBA00070796"/>
    </source>
</evidence>
<dbReference type="GO" id="GO:0035925">
    <property type="term" value="F:mRNA 3'-UTR AU-rich region binding"/>
    <property type="evidence" value="ECO:0007669"/>
    <property type="project" value="TreeGrafter"/>
</dbReference>
<name>A0A9N9UDM7_9HYPO</name>
<dbReference type="CDD" id="cd05286">
    <property type="entry name" value="QOR2"/>
    <property type="match status" value="1"/>
</dbReference>
<accession>A0A9N9UDM7</accession>
<dbReference type="EMBL" id="CABFNO020001364">
    <property type="protein sequence ID" value="CAG9983590.1"/>
    <property type="molecule type" value="Genomic_DNA"/>
</dbReference>
<dbReference type="SUPFAM" id="SSF51735">
    <property type="entry name" value="NAD(P)-binding Rossmann-fold domains"/>
    <property type="match status" value="1"/>
</dbReference>
<evidence type="ECO:0000256" key="2">
    <source>
        <dbReference type="ARBA" id="ARBA00023002"/>
    </source>
</evidence>
<organism evidence="6 7">
    <name type="scientific">Clonostachys byssicola</name>
    <dbReference type="NCBI Taxonomy" id="160290"/>
    <lineage>
        <taxon>Eukaryota</taxon>
        <taxon>Fungi</taxon>
        <taxon>Dikarya</taxon>
        <taxon>Ascomycota</taxon>
        <taxon>Pezizomycotina</taxon>
        <taxon>Sordariomycetes</taxon>
        <taxon>Hypocreomycetidae</taxon>
        <taxon>Hypocreales</taxon>
        <taxon>Bionectriaceae</taxon>
        <taxon>Clonostachys</taxon>
    </lineage>
</organism>
<dbReference type="InterPro" id="IPR047618">
    <property type="entry name" value="QOR-like"/>
</dbReference>
<dbReference type="FunFam" id="3.40.50.720:FF:000053">
    <property type="entry name" value="Quinone oxidoreductase 1"/>
    <property type="match status" value="1"/>
</dbReference>
<gene>
    <name evidence="6" type="ORF">CBYS24578_00015873</name>
</gene>
<comment type="caution">
    <text evidence="6">The sequence shown here is derived from an EMBL/GenBank/DDBJ whole genome shotgun (WGS) entry which is preliminary data.</text>
</comment>
<dbReference type="Pfam" id="PF08240">
    <property type="entry name" value="ADH_N"/>
    <property type="match status" value="1"/>
</dbReference>
<dbReference type="InterPro" id="IPR013154">
    <property type="entry name" value="ADH-like_N"/>
</dbReference>
<sequence length="337" mass="35997">MATFKSVPATMRAVVLTDIGGTEKLQYIDSQPTPEPTDGQLLVRNTFSGFNFVDIYFRTGMYPSPSGYPLILGQEGVGIVVAAHENNTNGFKVGDRVVWAGQAGYAEFTIVPAARAIRVPPEVSDKDALGSHLAGMTALSLVKEAFPASKGQTVLVHAAAGGVGSLLCQILHNEGVNVIATAGGAEKCAISLDSGAAHVIDYRASNGPGWVQRVLQLTDNQGVDAVYDSVGKDTWKGSIEVTKRKGKVVFYGSASGPVPPLDLSLIRAKNLSVIQPTLPMYIATRKELEFYAHGVFDLLNKGKLKVNTTRLYSLEEVAQAHKDMEARVTNGKLLLKL</sequence>
<dbReference type="GO" id="GO:0070402">
    <property type="term" value="F:NADPH binding"/>
    <property type="evidence" value="ECO:0007669"/>
    <property type="project" value="TreeGrafter"/>
</dbReference>
<dbReference type="AlphaFoldDB" id="A0A9N9UDM7"/>
<reference evidence="7" key="1">
    <citation type="submission" date="2019-06" db="EMBL/GenBank/DDBJ databases">
        <authorList>
            <person name="Broberg M."/>
        </authorList>
    </citation>
    <scope>NUCLEOTIDE SEQUENCE [LARGE SCALE GENOMIC DNA]</scope>
</reference>
<reference evidence="6 7" key="2">
    <citation type="submission" date="2021-10" db="EMBL/GenBank/DDBJ databases">
        <authorList>
            <person name="Piombo E."/>
        </authorList>
    </citation>
    <scope>NUCLEOTIDE SEQUENCE [LARGE SCALE GENOMIC DNA]</scope>
</reference>
<protein>
    <recommendedName>
        <fullName evidence="4">Probable quinone oxidoreductase</fullName>
    </recommendedName>
    <alternativeName>
        <fullName evidence="3">NADPH:quinone reductase</fullName>
    </alternativeName>
</protein>
<dbReference type="Pfam" id="PF00107">
    <property type="entry name" value="ADH_zinc_N"/>
    <property type="match status" value="1"/>
</dbReference>
<dbReference type="SMART" id="SM00829">
    <property type="entry name" value="PKS_ER"/>
    <property type="match status" value="1"/>
</dbReference>
<dbReference type="Gene3D" id="3.90.180.10">
    <property type="entry name" value="Medium-chain alcohol dehydrogenases, catalytic domain"/>
    <property type="match status" value="1"/>
</dbReference>
<dbReference type="SUPFAM" id="SSF50129">
    <property type="entry name" value="GroES-like"/>
    <property type="match status" value="1"/>
</dbReference>
<dbReference type="Gene3D" id="3.40.50.720">
    <property type="entry name" value="NAD(P)-binding Rossmann-like Domain"/>
    <property type="match status" value="1"/>
</dbReference>
<dbReference type="InterPro" id="IPR013149">
    <property type="entry name" value="ADH-like_C"/>
</dbReference>
<feature type="domain" description="Enoyl reductase (ER)" evidence="5">
    <location>
        <begin position="20"/>
        <end position="335"/>
    </location>
</feature>
<dbReference type="InterPro" id="IPR036291">
    <property type="entry name" value="NAD(P)-bd_dom_sf"/>
</dbReference>
<evidence type="ECO:0000256" key="1">
    <source>
        <dbReference type="ARBA" id="ARBA00022857"/>
    </source>
</evidence>
<dbReference type="OrthoDB" id="48317at2759"/>
<keyword evidence="1" id="KW-0521">NADP</keyword>
<dbReference type="PANTHER" id="PTHR48106">
    <property type="entry name" value="QUINONE OXIDOREDUCTASE PIG3-RELATED"/>
    <property type="match status" value="1"/>
</dbReference>
<evidence type="ECO:0000313" key="7">
    <source>
        <dbReference type="Proteomes" id="UP000754883"/>
    </source>
</evidence>
<dbReference type="InterPro" id="IPR020843">
    <property type="entry name" value="ER"/>
</dbReference>
<evidence type="ECO:0000313" key="6">
    <source>
        <dbReference type="EMBL" id="CAG9983590.1"/>
    </source>
</evidence>